<dbReference type="InterPro" id="IPR001509">
    <property type="entry name" value="Epimerase_deHydtase"/>
</dbReference>
<proteinExistence type="predicted"/>
<evidence type="ECO:0000313" key="2">
    <source>
        <dbReference type="EMBL" id="EQD28739.1"/>
    </source>
</evidence>
<accession>T0ZJ38</accession>
<sequence length="164" mass="18134">MSRCYGFNSIGLRYFNVFGPRQDPSGAYAAVIPTWIASLIKGEPVFINGDGETSRDFCYVANVVQANLLAATTESPMALNQVYNVAIGERMTLNELYSQLQANLLPYHAHLQDAQPVYRDFREGDVRHSLADISKAAADLGFTPTQNIGQGLALAMPWYMRPRA</sequence>
<protein>
    <submittedName>
        <fullName evidence="2">UDP-glucose 4-epimerase</fullName>
    </submittedName>
</protein>
<reference evidence="2" key="1">
    <citation type="submission" date="2013-08" db="EMBL/GenBank/DDBJ databases">
        <authorList>
            <person name="Mendez C."/>
            <person name="Richter M."/>
            <person name="Ferrer M."/>
            <person name="Sanchez J."/>
        </authorList>
    </citation>
    <scope>NUCLEOTIDE SEQUENCE</scope>
</reference>
<dbReference type="Pfam" id="PF01370">
    <property type="entry name" value="Epimerase"/>
    <property type="match status" value="1"/>
</dbReference>
<dbReference type="PANTHER" id="PTHR43245:SF13">
    <property type="entry name" value="UDP-D-APIOSE_UDP-D-XYLOSE SYNTHASE 2"/>
    <property type="match status" value="1"/>
</dbReference>
<dbReference type="InterPro" id="IPR050177">
    <property type="entry name" value="Lipid_A_modif_metabolic_enz"/>
</dbReference>
<dbReference type="PANTHER" id="PTHR43245">
    <property type="entry name" value="BIFUNCTIONAL POLYMYXIN RESISTANCE PROTEIN ARNA"/>
    <property type="match status" value="1"/>
</dbReference>
<dbReference type="InterPro" id="IPR036291">
    <property type="entry name" value="NAD(P)-bd_dom_sf"/>
</dbReference>
<dbReference type="EMBL" id="AUZZ01010751">
    <property type="protein sequence ID" value="EQD28739.1"/>
    <property type="molecule type" value="Genomic_DNA"/>
</dbReference>
<reference evidence="2" key="2">
    <citation type="journal article" date="2014" name="ISME J.">
        <title>Microbial stratification in low pH oxic and suboxic macroscopic growths along an acid mine drainage.</title>
        <authorList>
            <person name="Mendez-Garcia C."/>
            <person name="Mesa V."/>
            <person name="Sprenger R.R."/>
            <person name="Richter M."/>
            <person name="Diez M.S."/>
            <person name="Solano J."/>
            <person name="Bargiela R."/>
            <person name="Golyshina O.V."/>
            <person name="Manteca A."/>
            <person name="Ramos J.L."/>
            <person name="Gallego J.R."/>
            <person name="Llorente I."/>
            <person name="Martins Dos Santos V.A."/>
            <person name="Jensen O.N."/>
            <person name="Pelaez A.I."/>
            <person name="Sanchez J."/>
            <person name="Ferrer M."/>
        </authorList>
    </citation>
    <scope>NUCLEOTIDE SEQUENCE</scope>
</reference>
<gene>
    <name evidence="2" type="ORF">B2A_14786</name>
</gene>
<dbReference type="SUPFAM" id="SSF51735">
    <property type="entry name" value="NAD(P)-binding Rossmann-fold domains"/>
    <property type="match status" value="1"/>
</dbReference>
<feature type="domain" description="NAD-dependent epimerase/dehydratase" evidence="1">
    <location>
        <begin position="3"/>
        <end position="86"/>
    </location>
</feature>
<evidence type="ECO:0000259" key="1">
    <source>
        <dbReference type="Pfam" id="PF01370"/>
    </source>
</evidence>
<comment type="caution">
    <text evidence="2">The sequence shown here is derived from an EMBL/GenBank/DDBJ whole genome shotgun (WGS) entry which is preliminary data.</text>
</comment>
<organism evidence="2">
    <name type="scientific">mine drainage metagenome</name>
    <dbReference type="NCBI Taxonomy" id="410659"/>
    <lineage>
        <taxon>unclassified sequences</taxon>
        <taxon>metagenomes</taxon>
        <taxon>ecological metagenomes</taxon>
    </lineage>
</organism>
<dbReference type="Gene3D" id="3.90.25.10">
    <property type="entry name" value="UDP-galactose 4-epimerase, domain 1"/>
    <property type="match status" value="1"/>
</dbReference>
<name>T0ZJ38_9ZZZZ</name>
<dbReference type="Gene3D" id="3.40.50.720">
    <property type="entry name" value="NAD(P)-binding Rossmann-like Domain"/>
    <property type="match status" value="1"/>
</dbReference>
<dbReference type="PRINTS" id="PR01713">
    <property type="entry name" value="NUCEPIMERASE"/>
</dbReference>
<dbReference type="AlphaFoldDB" id="T0ZJ38"/>